<dbReference type="Proteomes" id="UP001227230">
    <property type="component" value="Chromosome 13"/>
</dbReference>
<gene>
    <name evidence="1" type="ORF">VitviT2T_019840</name>
</gene>
<name>A0ABY9D1R2_VITVI</name>
<dbReference type="InterPro" id="IPR002119">
    <property type="entry name" value="Histone_H2A"/>
</dbReference>
<dbReference type="EMBL" id="CP126660">
    <property type="protein sequence ID" value="WKA01564.1"/>
    <property type="molecule type" value="Genomic_DNA"/>
</dbReference>
<evidence type="ECO:0000313" key="1">
    <source>
        <dbReference type="EMBL" id="WKA01564.1"/>
    </source>
</evidence>
<accession>A0ABY9D1R2</accession>
<dbReference type="PRINTS" id="PR00620">
    <property type="entry name" value="HISTONEH2A"/>
</dbReference>
<sequence length="104" mass="11775">MCLSPSPKTIGSLDPTMLQNSHSKPLRNYTSWCSYLGRKSQGTEYPWQALKNWGVHAELLTIFITWDALHFLQFVLDAGTPVHLVIVLEYLATEVLKLLENACL</sequence>
<keyword evidence="2" id="KW-1185">Reference proteome</keyword>
<protein>
    <submittedName>
        <fullName evidence="1">Uncharacterized protein</fullName>
    </submittedName>
</protein>
<organism evidence="1 2">
    <name type="scientific">Vitis vinifera</name>
    <name type="common">Grape</name>
    <dbReference type="NCBI Taxonomy" id="29760"/>
    <lineage>
        <taxon>Eukaryota</taxon>
        <taxon>Viridiplantae</taxon>
        <taxon>Streptophyta</taxon>
        <taxon>Embryophyta</taxon>
        <taxon>Tracheophyta</taxon>
        <taxon>Spermatophyta</taxon>
        <taxon>Magnoliopsida</taxon>
        <taxon>eudicotyledons</taxon>
        <taxon>Gunneridae</taxon>
        <taxon>Pentapetalae</taxon>
        <taxon>rosids</taxon>
        <taxon>Vitales</taxon>
        <taxon>Vitaceae</taxon>
        <taxon>Viteae</taxon>
        <taxon>Vitis</taxon>
    </lineage>
</organism>
<evidence type="ECO:0000313" key="2">
    <source>
        <dbReference type="Proteomes" id="UP001227230"/>
    </source>
</evidence>
<reference evidence="1 2" key="1">
    <citation type="journal article" date="2023" name="Hortic Res">
        <title>The complete reference genome for grapevine (Vitis vinifera L.) genetics and breeding.</title>
        <authorList>
            <person name="Shi X."/>
            <person name="Cao S."/>
            <person name="Wang X."/>
            <person name="Huang S."/>
            <person name="Wang Y."/>
            <person name="Liu Z."/>
            <person name="Liu W."/>
            <person name="Leng X."/>
            <person name="Peng Y."/>
            <person name="Wang N."/>
            <person name="Wang Y."/>
            <person name="Ma Z."/>
            <person name="Xu X."/>
            <person name="Zhang F."/>
            <person name="Xue H."/>
            <person name="Zhong H."/>
            <person name="Wang Y."/>
            <person name="Zhang K."/>
            <person name="Velt A."/>
            <person name="Avia K."/>
            <person name="Holtgrawe D."/>
            <person name="Grimplet J."/>
            <person name="Matus J.T."/>
            <person name="Ware D."/>
            <person name="Wu X."/>
            <person name="Wang H."/>
            <person name="Liu C."/>
            <person name="Fang Y."/>
            <person name="Rustenholz C."/>
            <person name="Cheng Z."/>
            <person name="Xiao H."/>
            <person name="Zhou Y."/>
        </authorList>
    </citation>
    <scope>NUCLEOTIDE SEQUENCE [LARGE SCALE GENOMIC DNA]</scope>
    <source>
        <strain evidence="2">cv. Pinot noir / PN40024</strain>
        <tissue evidence="1">Leaf</tissue>
    </source>
</reference>
<proteinExistence type="predicted"/>